<sequence>MQTFSINQSQLIMKMNNDQIIKYDLKFLRIIQNQRQHEKLFVFEQNLLKSEMIFLFNLSSSIFYCIELIYRSPAVIDLSI</sequence>
<gene>
    <name evidence="1" type="ORF">OVN521_LOCUS28126</name>
</gene>
<keyword evidence="2" id="KW-1185">Reference proteome</keyword>
<evidence type="ECO:0000313" key="1">
    <source>
        <dbReference type="EMBL" id="CAF4233833.1"/>
    </source>
</evidence>
<dbReference type="Proteomes" id="UP000663866">
    <property type="component" value="Unassembled WGS sequence"/>
</dbReference>
<feature type="non-terminal residue" evidence="1">
    <location>
        <position position="1"/>
    </location>
</feature>
<evidence type="ECO:0000313" key="2">
    <source>
        <dbReference type="Proteomes" id="UP000663866"/>
    </source>
</evidence>
<proteinExistence type="predicted"/>
<feature type="non-terminal residue" evidence="1">
    <location>
        <position position="80"/>
    </location>
</feature>
<organism evidence="1 2">
    <name type="scientific">Rotaria magnacalcarata</name>
    <dbReference type="NCBI Taxonomy" id="392030"/>
    <lineage>
        <taxon>Eukaryota</taxon>
        <taxon>Metazoa</taxon>
        <taxon>Spiralia</taxon>
        <taxon>Gnathifera</taxon>
        <taxon>Rotifera</taxon>
        <taxon>Eurotatoria</taxon>
        <taxon>Bdelloidea</taxon>
        <taxon>Philodinida</taxon>
        <taxon>Philodinidae</taxon>
        <taxon>Rotaria</taxon>
    </lineage>
</organism>
<reference evidence="1" key="1">
    <citation type="submission" date="2021-02" db="EMBL/GenBank/DDBJ databases">
        <authorList>
            <person name="Nowell W R."/>
        </authorList>
    </citation>
    <scope>NUCLEOTIDE SEQUENCE</scope>
</reference>
<name>A0A820DLP6_9BILA</name>
<accession>A0A820DLP6</accession>
<dbReference type="EMBL" id="CAJOBG010008061">
    <property type="protein sequence ID" value="CAF4233833.1"/>
    <property type="molecule type" value="Genomic_DNA"/>
</dbReference>
<protein>
    <submittedName>
        <fullName evidence="1">Uncharacterized protein</fullName>
    </submittedName>
</protein>
<dbReference type="AlphaFoldDB" id="A0A820DLP6"/>
<comment type="caution">
    <text evidence="1">The sequence shown here is derived from an EMBL/GenBank/DDBJ whole genome shotgun (WGS) entry which is preliminary data.</text>
</comment>